<keyword evidence="4" id="KW-1185">Reference proteome</keyword>
<comment type="caution">
    <text evidence="3">The sequence shown here is derived from an EMBL/GenBank/DDBJ whole genome shotgun (WGS) entry which is preliminary data.</text>
</comment>
<evidence type="ECO:0000259" key="2">
    <source>
        <dbReference type="Pfam" id="PF05569"/>
    </source>
</evidence>
<dbReference type="InterPro" id="IPR008756">
    <property type="entry name" value="Peptidase_M56"/>
</dbReference>
<gene>
    <name evidence="3" type="ORF">J4557_44180</name>
</gene>
<sequence length="294" mass="31556">MTRRTADTGNRAFWTLVGASAALRAVLFYGICCISMVVLPAVRDGGVATFWTSRPELLPTMLLVLLTGIGTLREAWSLGRSLWHTSRFARTARLHRIAVPAELAALSDRLGIGGHVRVIAGSRPFALTYGLRRPRILVSTGLLDALNGDELSAVLVHERAHLRNRDPLKNLLARMIPARHFYLPGLARLTRRYMVGRELAADRSAIARHGIAALAGSLLKVSEGPAWTRSIPMAAMAGDALLAARIAQLETGGEPPLPRAGRLSIAGTALALTIFMATCGWSAVVIATSMRGCT</sequence>
<keyword evidence="1" id="KW-1133">Transmembrane helix</keyword>
<evidence type="ECO:0000313" key="3">
    <source>
        <dbReference type="EMBL" id="MBO2444537.1"/>
    </source>
</evidence>
<dbReference type="InterPro" id="IPR052173">
    <property type="entry name" value="Beta-lactam_resp_regulator"/>
</dbReference>
<feature type="domain" description="Peptidase M56" evidence="2">
    <location>
        <begin position="81"/>
        <end position="246"/>
    </location>
</feature>
<organism evidence="3 4">
    <name type="scientific">Actinomadura nitritigenes</name>
    <dbReference type="NCBI Taxonomy" id="134602"/>
    <lineage>
        <taxon>Bacteria</taxon>
        <taxon>Bacillati</taxon>
        <taxon>Actinomycetota</taxon>
        <taxon>Actinomycetes</taxon>
        <taxon>Streptosporangiales</taxon>
        <taxon>Thermomonosporaceae</taxon>
        <taxon>Actinomadura</taxon>
    </lineage>
</organism>
<dbReference type="Gene3D" id="3.30.2010.10">
    <property type="entry name" value="Metalloproteases ('zincins'), catalytic domain"/>
    <property type="match status" value="1"/>
</dbReference>
<feature type="transmembrane region" description="Helical" evidence="1">
    <location>
        <begin position="269"/>
        <end position="290"/>
    </location>
</feature>
<dbReference type="Pfam" id="PF05569">
    <property type="entry name" value="Peptidase_M56"/>
    <property type="match status" value="1"/>
</dbReference>
<dbReference type="PANTHER" id="PTHR34978:SF3">
    <property type="entry name" value="SLR0241 PROTEIN"/>
    <property type="match status" value="1"/>
</dbReference>
<dbReference type="PANTHER" id="PTHR34978">
    <property type="entry name" value="POSSIBLE SENSOR-TRANSDUCER PROTEIN BLAR"/>
    <property type="match status" value="1"/>
</dbReference>
<dbReference type="EMBL" id="JAGEOK010000048">
    <property type="protein sequence ID" value="MBO2444537.1"/>
    <property type="molecule type" value="Genomic_DNA"/>
</dbReference>
<feature type="transmembrane region" description="Helical" evidence="1">
    <location>
        <begin position="12"/>
        <end position="37"/>
    </location>
</feature>
<keyword evidence="1" id="KW-0812">Transmembrane</keyword>
<protein>
    <submittedName>
        <fullName evidence="3">M56 family metallopeptidase</fullName>
    </submittedName>
</protein>
<dbReference type="RefSeq" id="WP_208273058.1">
    <property type="nucleotide sequence ID" value="NZ_BAAAGM010000004.1"/>
</dbReference>
<evidence type="ECO:0000256" key="1">
    <source>
        <dbReference type="SAM" id="Phobius"/>
    </source>
</evidence>
<dbReference type="Proteomes" id="UP000666915">
    <property type="component" value="Unassembled WGS sequence"/>
</dbReference>
<proteinExistence type="predicted"/>
<name>A0ABS3RE83_9ACTN</name>
<evidence type="ECO:0000313" key="4">
    <source>
        <dbReference type="Proteomes" id="UP000666915"/>
    </source>
</evidence>
<keyword evidence="1" id="KW-0472">Membrane</keyword>
<reference evidence="3 4" key="1">
    <citation type="submission" date="2021-03" db="EMBL/GenBank/DDBJ databases">
        <authorList>
            <person name="Kanchanasin P."/>
            <person name="Saeng-In P."/>
            <person name="Phongsopitanun W."/>
            <person name="Yuki M."/>
            <person name="Kudo T."/>
            <person name="Ohkuma M."/>
            <person name="Tanasupawat S."/>
        </authorList>
    </citation>
    <scope>NUCLEOTIDE SEQUENCE [LARGE SCALE GENOMIC DNA]</scope>
    <source>
        <strain evidence="3 4">L46</strain>
    </source>
</reference>
<dbReference type="CDD" id="cd07326">
    <property type="entry name" value="M56_BlaR1_MecR1_like"/>
    <property type="match status" value="1"/>
</dbReference>
<accession>A0ABS3RE83</accession>